<keyword evidence="2 4" id="KW-0863">Zinc-finger</keyword>
<evidence type="ECO:0000256" key="2">
    <source>
        <dbReference type="ARBA" id="ARBA00022771"/>
    </source>
</evidence>
<dbReference type="PANTHER" id="PTHR12109:SF5">
    <property type="entry name" value="RING-TYPE DOMAIN-CONTAINING PROTEIN"/>
    <property type="match status" value="1"/>
</dbReference>
<evidence type="ECO:0000256" key="6">
    <source>
        <dbReference type="SAM" id="MobiDB-lite"/>
    </source>
</evidence>
<dbReference type="InterPro" id="IPR013083">
    <property type="entry name" value="Znf_RING/FYVE/PHD"/>
</dbReference>
<dbReference type="PANTHER" id="PTHR12109">
    <property type="entry name" value="RING FINGER PROTEIN 141-RELATED"/>
    <property type="match status" value="1"/>
</dbReference>
<keyword evidence="5" id="KW-0175">Coiled coil</keyword>
<proteinExistence type="predicted"/>
<evidence type="ECO:0000256" key="4">
    <source>
        <dbReference type="PROSITE-ProRule" id="PRU00175"/>
    </source>
</evidence>
<feature type="domain" description="RING-type" evidence="7">
    <location>
        <begin position="186"/>
        <end position="233"/>
    </location>
</feature>
<gene>
    <name evidence="8" type="ORF">BD311DRAFT_774671</name>
</gene>
<dbReference type="Pfam" id="PF13639">
    <property type="entry name" value="zf-RING_2"/>
    <property type="match status" value="1"/>
</dbReference>
<evidence type="ECO:0000256" key="1">
    <source>
        <dbReference type="ARBA" id="ARBA00022723"/>
    </source>
</evidence>
<feature type="compositionally biased region" description="Acidic residues" evidence="6">
    <location>
        <begin position="273"/>
        <end position="293"/>
    </location>
</feature>
<reference evidence="8" key="1">
    <citation type="submission" date="2019-01" db="EMBL/GenBank/DDBJ databases">
        <title>Draft genome sequences of three monokaryotic isolates of the white-rot basidiomycete fungus Dichomitus squalens.</title>
        <authorList>
            <consortium name="DOE Joint Genome Institute"/>
            <person name="Lopez S.C."/>
            <person name="Andreopoulos B."/>
            <person name="Pangilinan J."/>
            <person name="Lipzen A."/>
            <person name="Riley R."/>
            <person name="Ahrendt S."/>
            <person name="Ng V."/>
            <person name="Barry K."/>
            <person name="Daum C."/>
            <person name="Grigoriev I.V."/>
            <person name="Hilden K.S."/>
            <person name="Makela M.R."/>
            <person name="de Vries R.P."/>
        </authorList>
    </citation>
    <scope>NUCLEOTIDE SEQUENCE [LARGE SCALE GENOMIC DNA]</scope>
    <source>
        <strain evidence="8">OM18370.1</strain>
    </source>
</reference>
<dbReference type="InterPro" id="IPR017907">
    <property type="entry name" value="Znf_RING_CS"/>
</dbReference>
<dbReference type="AlphaFoldDB" id="A0A4Q9MZV4"/>
<dbReference type="SUPFAM" id="SSF57850">
    <property type="entry name" value="RING/U-box"/>
    <property type="match status" value="1"/>
</dbReference>
<protein>
    <recommendedName>
        <fullName evidence="7">RING-type domain-containing protein</fullName>
    </recommendedName>
</protein>
<feature type="region of interest" description="Disordered" evidence="6">
    <location>
        <begin position="269"/>
        <end position="293"/>
    </location>
</feature>
<feature type="region of interest" description="Disordered" evidence="6">
    <location>
        <begin position="1"/>
        <end position="50"/>
    </location>
</feature>
<accession>A0A4Q9MZV4</accession>
<dbReference type="PROSITE" id="PS00518">
    <property type="entry name" value="ZF_RING_1"/>
    <property type="match status" value="1"/>
</dbReference>
<feature type="coiled-coil region" evidence="5">
    <location>
        <begin position="54"/>
        <end position="139"/>
    </location>
</feature>
<dbReference type="PROSITE" id="PS50089">
    <property type="entry name" value="ZF_RING_2"/>
    <property type="match status" value="1"/>
</dbReference>
<evidence type="ECO:0000256" key="3">
    <source>
        <dbReference type="ARBA" id="ARBA00022833"/>
    </source>
</evidence>
<dbReference type="SMART" id="SM00184">
    <property type="entry name" value="RING"/>
    <property type="match status" value="1"/>
</dbReference>
<feature type="compositionally biased region" description="Acidic residues" evidence="6">
    <location>
        <begin position="35"/>
        <end position="44"/>
    </location>
</feature>
<keyword evidence="3" id="KW-0862">Zinc</keyword>
<evidence type="ECO:0000313" key="8">
    <source>
        <dbReference type="EMBL" id="TBU33018.1"/>
    </source>
</evidence>
<dbReference type="GO" id="GO:0008270">
    <property type="term" value="F:zinc ion binding"/>
    <property type="evidence" value="ECO:0007669"/>
    <property type="project" value="UniProtKB-KW"/>
</dbReference>
<dbReference type="EMBL" id="ML143392">
    <property type="protein sequence ID" value="TBU33018.1"/>
    <property type="molecule type" value="Genomic_DNA"/>
</dbReference>
<feature type="compositionally biased region" description="Polar residues" evidence="6">
    <location>
        <begin position="1"/>
        <end position="17"/>
    </location>
</feature>
<dbReference type="Gene3D" id="3.30.40.10">
    <property type="entry name" value="Zinc/RING finger domain, C3HC4 (zinc finger)"/>
    <property type="match status" value="1"/>
</dbReference>
<sequence length="293" mass="33570">MSPVTRSASRPQASSSKRALDHDEPPPSSTAIDSPSEEEQEETKEEPVTVQGLLKQALRGARYLERDNEALRKKAHALEEKLGRLQEADDALIRPKRTQRAAVTVTTLQKEVHRLETQVGKLEKSKEKYRKRIHELRMKEIKTEADELADGAEFEVGDSAYTMRKLLRRFHDLMMANSLEEGSEECPICMEPLKPKECRSLPCQHMFCNDCVQQLKPVQGDPNIESICCPQCRNVCQKDELELVEYTASEQWDALLDVAKRWARMDIRREAETSEEEDEENFIVEGEGEDDAR</sequence>
<dbReference type="InterPro" id="IPR001841">
    <property type="entry name" value="Znf_RING"/>
</dbReference>
<dbReference type="InterPro" id="IPR047126">
    <property type="entry name" value="RNF141-like"/>
</dbReference>
<name>A0A4Q9MZV4_9APHY</name>
<dbReference type="Proteomes" id="UP000292957">
    <property type="component" value="Unassembled WGS sequence"/>
</dbReference>
<evidence type="ECO:0000259" key="7">
    <source>
        <dbReference type="PROSITE" id="PS50089"/>
    </source>
</evidence>
<dbReference type="CDD" id="cd16449">
    <property type="entry name" value="RING-HC"/>
    <property type="match status" value="1"/>
</dbReference>
<dbReference type="OrthoDB" id="1923159at2759"/>
<evidence type="ECO:0000256" key="5">
    <source>
        <dbReference type="SAM" id="Coils"/>
    </source>
</evidence>
<keyword evidence="1" id="KW-0479">Metal-binding</keyword>
<organism evidence="8">
    <name type="scientific">Dichomitus squalens</name>
    <dbReference type="NCBI Taxonomy" id="114155"/>
    <lineage>
        <taxon>Eukaryota</taxon>
        <taxon>Fungi</taxon>
        <taxon>Dikarya</taxon>
        <taxon>Basidiomycota</taxon>
        <taxon>Agaricomycotina</taxon>
        <taxon>Agaricomycetes</taxon>
        <taxon>Polyporales</taxon>
        <taxon>Polyporaceae</taxon>
        <taxon>Dichomitus</taxon>
    </lineage>
</organism>